<dbReference type="PROSITE" id="PS51123">
    <property type="entry name" value="OMPA_2"/>
    <property type="match status" value="1"/>
</dbReference>
<feature type="domain" description="OmpA-like" evidence="3">
    <location>
        <begin position="370"/>
        <end position="499"/>
    </location>
</feature>
<evidence type="ECO:0000259" key="3">
    <source>
        <dbReference type="PROSITE" id="PS51123"/>
    </source>
</evidence>
<dbReference type="Pfam" id="PF09850">
    <property type="entry name" value="DotU"/>
    <property type="match status" value="1"/>
</dbReference>
<dbReference type="InterPro" id="IPR050330">
    <property type="entry name" value="Bact_OuterMem_StrucFunc"/>
</dbReference>
<evidence type="ECO:0000256" key="2">
    <source>
        <dbReference type="SAM" id="MobiDB-lite"/>
    </source>
</evidence>
<reference evidence="4" key="1">
    <citation type="journal article" date="2011" name="J. Am. Chem. Soc.">
        <title>Cloning and elucidation of the FR901464 gene cluster revealing a complex acyltransferase-less polyketide synthase using glycerate as starter units.</title>
        <authorList>
            <person name="Zhang F."/>
            <person name="He H.Y."/>
            <person name="Tang M.C."/>
            <person name="Tang Y.M."/>
            <person name="Zhou Q."/>
            <person name="Tang G.L."/>
        </authorList>
    </citation>
    <scope>NUCLEOTIDE SEQUENCE</scope>
    <source>
        <strain evidence="4">2663</strain>
    </source>
</reference>
<sequence length="535" mass="57952">MNLLRNLSSAIRRTSSASNLIDRAMTNPDLIARVPTLSSLAQEASVAGAVTTDAVGPTGSSGSSGFAAPRDAEHAVLRFPTPPGAFRAAYDDGADASPVVYTPQGGQVAILKAGQQSANWSNPFVSHALPAILQLQRHLADGPPDQSTVRTQLGLEVRLYRERLAGSGCEWEQIRDASYLLCTYLDENVSDIARAASQVLYDGERSLLVEFHDDAWGGEDAFSDLGRWMKADDPPIRLLAFYELILSLGWQGRYRVLDRGDVLLQDLRSQLHALIWHHVPPEPLGTGLITPARARRRWWTPMRAGAAALGAVLLTYGIVSAVLDAQGGPIRHALAAWMPPTRTINLAETLPPPLPQLLSEGWLTAYKHPQGWLLVFRSDGAFDVGKAQVRTDFERNIERLGAAFAPWPGDLEVIGHTDRQPIRTSEFGNNQALSEARARTVADELRRTALPGGAQAPGNAVQRNIGFSGRGDTQPIDSAQTPAAYERNRRVDVLWKVIPAGGRRTADADARPALPEGVVIAPDGQSPYATEDKQP</sequence>
<dbReference type="InterPro" id="IPR038522">
    <property type="entry name" value="T4/T6SS_DotU_sf"/>
</dbReference>
<dbReference type="InterPro" id="IPR036737">
    <property type="entry name" value="OmpA-like_sf"/>
</dbReference>
<dbReference type="CDD" id="cd07185">
    <property type="entry name" value="OmpA_C-like"/>
    <property type="match status" value="1"/>
</dbReference>
<evidence type="ECO:0000256" key="1">
    <source>
        <dbReference type="PROSITE-ProRule" id="PRU00473"/>
    </source>
</evidence>
<dbReference type="PANTHER" id="PTHR30329:SF20">
    <property type="entry name" value="EXPORTED PROTEIN"/>
    <property type="match status" value="1"/>
</dbReference>
<dbReference type="InterPro" id="IPR006665">
    <property type="entry name" value="OmpA-like"/>
</dbReference>
<dbReference type="Gene3D" id="1.25.40.590">
    <property type="entry name" value="Type IV / VI secretion system, DotU"/>
    <property type="match status" value="1"/>
</dbReference>
<organism evidence="4">
    <name type="scientific">Pseudomonas sp. 2663</name>
    <dbReference type="NCBI Taxonomy" id="764483"/>
    <lineage>
        <taxon>Bacteria</taxon>
        <taxon>Pseudomonadati</taxon>
        <taxon>Pseudomonadota</taxon>
        <taxon>Gammaproteobacteria</taxon>
        <taxon>Pseudomonadales</taxon>
        <taxon>Pseudomonadaceae</taxon>
        <taxon>Pseudomonas</taxon>
    </lineage>
</organism>
<dbReference type="SUPFAM" id="SSF103088">
    <property type="entry name" value="OmpA-like"/>
    <property type="match status" value="1"/>
</dbReference>
<keyword evidence="1" id="KW-0472">Membrane</keyword>
<name>E9KSL4_9PSED</name>
<dbReference type="NCBIfam" id="NF038228">
    <property type="entry name" value="IcmH_DotU_IVB"/>
    <property type="match status" value="1"/>
</dbReference>
<dbReference type="Gene3D" id="3.30.1330.60">
    <property type="entry name" value="OmpA-like domain"/>
    <property type="match status" value="1"/>
</dbReference>
<dbReference type="NCBIfam" id="NF011283">
    <property type="entry name" value="PRK14693.1"/>
    <property type="match status" value="1"/>
</dbReference>
<accession>E9KSL4</accession>
<dbReference type="Pfam" id="PF00691">
    <property type="entry name" value="OmpA"/>
    <property type="match status" value="1"/>
</dbReference>
<dbReference type="InterPro" id="IPR017732">
    <property type="entry name" value="T4/T6SS_DotU"/>
</dbReference>
<protein>
    <submittedName>
        <fullName evidence="4">OmpA family protein</fullName>
    </submittedName>
</protein>
<evidence type="ECO:0000313" key="4">
    <source>
        <dbReference type="EMBL" id="ADH01478.1"/>
    </source>
</evidence>
<feature type="region of interest" description="Disordered" evidence="2">
    <location>
        <begin position="502"/>
        <end position="535"/>
    </location>
</feature>
<dbReference type="AlphaFoldDB" id="E9KSL4"/>
<dbReference type="NCBIfam" id="TIGR03349">
    <property type="entry name" value="IV_VI_DotU"/>
    <property type="match status" value="1"/>
</dbReference>
<dbReference type="GO" id="GO:0016020">
    <property type="term" value="C:membrane"/>
    <property type="evidence" value="ECO:0007669"/>
    <property type="project" value="UniProtKB-UniRule"/>
</dbReference>
<proteinExistence type="predicted"/>
<dbReference type="PANTHER" id="PTHR30329">
    <property type="entry name" value="STATOR ELEMENT OF FLAGELLAR MOTOR COMPLEX"/>
    <property type="match status" value="1"/>
</dbReference>
<dbReference type="EMBL" id="HM047288">
    <property type="protein sequence ID" value="ADH01478.1"/>
    <property type="molecule type" value="Genomic_DNA"/>
</dbReference>